<sequence length="81" mass="9479">MKLMLKWMRGRKMVKLLCNHVGSSKKFLLSTLPEDPKVEAVADRDHDRDRDRTNNSALESKMQTKKKPSIKLKATRKKQTR</sequence>
<keyword evidence="3" id="KW-1185">Reference proteome</keyword>
<accession>A0AA88CWR7</accession>
<name>A0AA88CWR7_FICCA</name>
<dbReference type="EMBL" id="BTGU01000003">
    <property type="protein sequence ID" value="GMN32847.1"/>
    <property type="molecule type" value="Genomic_DNA"/>
</dbReference>
<feature type="compositionally biased region" description="Basic residues" evidence="1">
    <location>
        <begin position="63"/>
        <end position="81"/>
    </location>
</feature>
<protein>
    <submittedName>
        <fullName evidence="2">Uncharacterized protein</fullName>
    </submittedName>
</protein>
<dbReference type="Proteomes" id="UP001187192">
    <property type="component" value="Unassembled WGS sequence"/>
</dbReference>
<proteinExistence type="predicted"/>
<feature type="region of interest" description="Disordered" evidence="1">
    <location>
        <begin position="39"/>
        <end position="81"/>
    </location>
</feature>
<reference evidence="2" key="1">
    <citation type="submission" date="2023-07" db="EMBL/GenBank/DDBJ databases">
        <title>draft genome sequence of fig (Ficus carica).</title>
        <authorList>
            <person name="Takahashi T."/>
            <person name="Nishimura K."/>
        </authorList>
    </citation>
    <scope>NUCLEOTIDE SEQUENCE</scope>
</reference>
<evidence type="ECO:0000313" key="3">
    <source>
        <dbReference type="Proteomes" id="UP001187192"/>
    </source>
</evidence>
<evidence type="ECO:0000256" key="1">
    <source>
        <dbReference type="SAM" id="MobiDB-lite"/>
    </source>
</evidence>
<gene>
    <name evidence="2" type="ORF">TIFTF001_003868</name>
</gene>
<dbReference type="PANTHER" id="PTHR35110:SF1">
    <property type="entry name" value="EXPRESSED PROTEIN"/>
    <property type="match status" value="1"/>
</dbReference>
<organism evidence="2 3">
    <name type="scientific">Ficus carica</name>
    <name type="common">Common fig</name>
    <dbReference type="NCBI Taxonomy" id="3494"/>
    <lineage>
        <taxon>Eukaryota</taxon>
        <taxon>Viridiplantae</taxon>
        <taxon>Streptophyta</taxon>
        <taxon>Embryophyta</taxon>
        <taxon>Tracheophyta</taxon>
        <taxon>Spermatophyta</taxon>
        <taxon>Magnoliopsida</taxon>
        <taxon>eudicotyledons</taxon>
        <taxon>Gunneridae</taxon>
        <taxon>Pentapetalae</taxon>
        <taxon>rosids</taxon>
        <taxon>fabids</taxon>
        <taxon>Rosales</taxon>
        <taxon>Moraceae</taxon>
        <taxon>Ficeae</taxon>
        <taxon>Ficus</taxon>
    </lineage>
</organism>
<evidence type="ECO:0000313" key="2">
    <source>
        <dbReference type="EMBL" id="GMN32847.1"/>
    </source>
</evidence>
<feature type="compositionally biased region" description="Basic and acidic residues" evidence="1">
    <location>
        <begin position="39"/>
        <end position="53"/>
    </location>
</feature>
<dbReference type="PANTHER" id="PTHR35110">
    <property type="entry name" value="EXPRESSED PROTEIN"/>
    <property type="match status" value="1"/>
</dbReference>
<dbReference type="AlphaFoldDB" id="A0AA88CWR7"/>
<comment type="caution">
    <text evidence="2">The sequence shown here is derived from an EMBL/GenBank/DDBJ whole genome shotgun (WGS) entry which is preliminary data.</text>
</comment>